<dbReference type="PANTHER" id="PTHR34606">
    <property type="entry name" value="BON DOMAIN-CONTAINING PROTEIN"/>
    <property type="match status" value="1"/>
</dbReference>
<dbReference type="PROSITE" id="PS51257">
    <property type="entry name" value="PROKAR_LIPOPROTEIN"/>
    <property type="match status" value="1"/>
</dbReference>
<dbReference type="PROSITE" id="PS50914">
    <property type="entry name" value="BON"/>
    <property type="match status" value="2"/>
</dbReference>
<evidence type="ECO:0000313" key="3">
    <source>
        <dbReference type="Proteomes" id="UP000321567"/>
    </source>
</evidence>
<protein>
    <submittedName>
        <fullName evidence="2">Transporter</fullName>
    </submittedName>
</protein>
<proteinExistence type="predicted"/>
<dbReference type="Gene3D" id="3.30.1340.30">
    <property type="match status" value="1"/>
</dbReference>
<evidence type="ECO:0000259" key="1">
    <source>
        <dbReference type="PROSITE" id="PS50914"/>
    </source>
</evidence>
<keyword evidence="3" id="KW-1185">Reference proteome</keyword>
<dbReference type="InterPro" id="IPR014004">
    <property type="entry name" value="Transpt-assoc_nodulatn_dom_bac"/>
</dbReference>
<name>A0A512H604_9PROT</name>
<comment type="caution">
    <text evidence="2">The sequence shown here is derived from an EMBL/GenBank/DDBJ whole genome shotgun (WGS) entry which is preliminary data.</text>
</comment>
<evidence type="ECO:0000313" key="2">
    <source>
        <dbReference type="EMBL" id="GEO80858.1"/>
    </source>
</evidence>
<dbReference type="OrthoDB" id="8479706at2"/>
<dbReference type="EMBL" id="BJZO01000019">
    <property type="protein sequence ID" value="GEO80858.1"/>
    <property type="molecule type" value="Genomic_DNA"/>
</dbReference>
<dbReference type="SMART" id="SM00749">
    <property type="entry name" value="BON"/>
    <property type="match status" value="2"/>
</dbReference>
<dbReference type="AlphaFoldDB" id="A0A512H604"/>
<accession>A0A512H604</accession>
<dbReference type="InterPro" id="IPR051686">
    <property type="entry name" value="Lipoprotein_DolP"/>
</dbReference>
<gene>
    <name evidence="2" type="ORF">ROR02_09890</name>
</gene>
<dbReference type="PANTHER" id="PTHR34606:SF15">
    <property type="entry name" value="BON DOMAIN-CONTAINING PROTEIN"/>
    <property type="match status" value="1"/>
</dbReference>
<feature type="domain" description="BON" evidence="1">
    <location>
        <begin position="137"/>
        <end position="205"/>
    </location>
</feature>
<dbReference type="Proteomes" id="UP000321567">
    <property type="component" value="Unassembled WGS sequence"/>
</dbReference>
<feature type="domain" description="BON" evidence="1">
    <location>
        <begin position="60"/>
        <end position="128"/>
    </location>
</feature>
<dbReference type="InterPro" id="IPR007055">
    <property type="entry name" value="BON_dom"/>
</dbReference>
<sequence>MPARAFSPALSVKGRRAVILTLGLGLVLSAGACVPAALVGAGAGTASAASEERGFGGFVDDAAIQTALNGKLFTTNERLFTAVNLTVREGRVLMTGSVATNEDRRTATRLAWEVDGVREVLNELTVNNGEDILDAGRDEILANRLKASMLFDSSVASRNYTVDVVNGVVYVMGVAADTAERERVLGYARALPHVRRVVDYTRLRGQPLPAQGAPRS</sequence>
<organism evidence="2 3">
    <name type="scientific">Pararhodospirillum oryzae</name>
    <dbReference type="NCBI Taxonomy" id="478448"/>
    <lineage>
        <taxon>Bacteria</taxon>
        <taxon>Pseudomonadati</taxon>
        <taxon>Pseudomonadota</taxon>
        <taxon>Alphaproteobacteria</taxon>
        <taxon>Rhodospirillales</taxon>
        <taxon>Rhodospirillaceae</taxon>
        <taxon>Pararhodospirillum</taxon>
    </lineage>
</organism>
<dbReference type="RefSeq" id="WP_147162905.1">
    <property type="nucleotide sequence ID" value="NZ_BJZO01000019.1"/>
</dbReference>
<reference evidence="2 3" key="1">
    <citation type="submission" date="2019-07" db="EMBL/GenBank/DDBJ databases">
        <title>Whole genome shotgun sequence of Rhodospirillum oryzae NBRC 107573.</title>
        <authorList>
            <person name="Hosoyama A."/>
            <person name="Uohara A."/>
            <person name="Ohji S."/>
            <person name="Ichikawa N."/>
        </authorList>
    </citation>
    <scope>NUCLEOTIDE SEQUENCE [LARGE SCALE GENOMIC DNA]</scope>
    <source>
        <strain evidence="2 3">NBRC 107573</strain>
    </source>
</reference>
<dbReference type="Pfam" id="PF04972">
    <property type="entry name" value="BON"/>
    <property type="match status" value="2"/>
</dbReference>